<accession>A0ABU6ZZR3</accession>
<reference evidence="2 3" key="1">
    <citation type="journal article" date="2023" name="Plants (Basel)">
        <title>Bridging the Gap: Combining Genomics and Transcriptomics Approaches to Understand Stylosanthes scabra, an Orphan Legume from the Brazilian Caatinga.</title>
        <authorList>
            <person name="Ferreira-Neto J.R.C."/>
            <person name="da Silva M.D."/>
            <person name="Binneck E."/>
            <person name="de Melo N.F."/>
            <person name="da Silva R.H."/>
            <person name="de Melo A.L.T.M."/>
            <person name="Pandolfi V."/>
            <person name="Bustamante F.O."/>
            <person name="Brasileiro-Vidal A.C."/>
            <person name="Benko-Iseppon A.M."/>
        </authorList>
    </citation>
    <scope>NUCLEOTIDE SEQUENCE [LARGE SCALE GENOMIC DNA]</scope>
    <source>
        <tissue evidence="2">Leaves</tissue>
    </source>
</reference>
<comment type="caution">
    <text evidence="2">The sequence shown here is derived from an EMBL/GenBank/DDBJ whole genome shotgun (WGS) entry which is preliminary data.</text>
</comment>
<feature type="non-terminal residue" evidence="2">
    <location>
        <position position="1"/>
    </location>
</feature>
<name>A0ABU6ZZR3_9FABA</name>
<evidence type="ECO:0000313" key="3">
    <source>
        <dbReference type="Proteomes" id="UP001341840"/>
    </source>
</evidence>
<evidence type="ECO:0000256" key="1">
    <source>
        <dbReference type="SAM" id="MobiDB-lite"/>
    </source>
</evidence>
<feature type="compositionally biased region" description="Basic and acidic residues" evidence="1">
    <location>
        <begin position="47"/>
        <end position="64"/>
    </location>
</feature>
<sequence length="107" mass="12407">VLTLRSGKSIDIPNQESAEDSCSPPFKEKKKKEPEAYMPQPPYPQRLKAENKNKAPKKEPKEENSTNNSMKLQLVQQVPYLHTIMGSNNKSYMITKDVYNKFFNHHE</sequence>
<keyword evidence="3" id="KW-1185">Reference proteome</keyword>
<proteinExistence type="predicted"/>
<evidence type="ECO:0000313" key="2">
    <source>
        <dbReference type="EMBL" id="MED6227555.1"/>
    </source>
</evidence>
<protein>
    <submittedName>
        <fullName evidence="2">Uncharacterized protein</fullName>
    </submittedName>
</protein>
<feature type="region of interest" description="Disordered" evidence="1">
    <location>
        <begin position="1"/>
        <end position="71"/>
    </location>
</feature>
<dbReference type="Proteomes" id="UP001341840">
    <property type="component" value="Unassembled WGS sequence"/>
</dbReference>
<gene>
    <name evidence="2" type="ORF">PIB30_114768</name>
</gene>
<organism evidence="2 3">
    <name type="scientific">Stylosanthes scabra</name>
    <dbReference type="NCBI Taxonomy" id="79078"/>
    <lineage>
        <taxon>Eukaryota</taxon>
        <taxon>Viridiplantae</taxon>
        <taxon>Streptophyta</taxon>
        <taxon>Embryophyta</taxon>
        <taxon>Tracheophyta</taxon>
        <taxon>Spermatophyta</taxon>
        <taxon>Magnoliopsida</taxon>
        <taxon>eudicotyledons</taxon>
        <taxon>Gunneridae</taxon>
        <taxon>Pentapetalae</taxon>
        <taxon>rosids</taxon>
        <taxon>fabids</taxon>
        <taxon>Fabales</taxon>
        <taxon>Fabaceae</taxon>
        <taxon>Papilionoideae</taxon>
        <taxon>50 kb inversion clade</taxon>
        <taxon>dalbergioids sensu lato</taxon>
        <taxon>Dalbergieae</taxon>
        <taxon>Pterocarpus clade</taxon>
        <taxon>Stylosanthes</taxon>
    </lineage>
</organism>
<dbReference type="EMBL" id="JASCZI010282863">
    <property type="protein sequence ID" value="MED6227555.1"/>
    <property type="molecule type" value="Genomic_DNA"/>
</dbReference>